<name>A0A0B7N0P2_9FUNG</name>
<dbReference type="GO" id="GO:0051301">
    <property type="term" value="P:cell division"/>
    <property type="evidence" value="ECO:0007669"/>
    <property type="project" value="InterPro"/>
</dbReference>
<protein>
    <submittedName>
        <fullName evidence="2">Uncharacterized protein</fullName>
    </submittedName>
</protein>
<sequence length="370" mass="43502">MQNSKLRRTWRFDPGFSYRRANPIEYPTFTPTPEPYPPVYENEPVHNRYEFNSESSTSVAPEDQCKPVLEEGPVSFNPRRSSTSLSQKSSSSSVDLNGPAPPSHVTLSDFYIHVPCRLTSIDKIRQLLIWIAERELDKDIAPETQGDPKAVRAKLIAKELKTKFIERLKRGDVNLSWYNRPDKMEEFEEKENPINIHNKEKLDTLKQNNRIIQAEIDDWKLCSGKVYQAHAEAKDAILPVYNLDYKEIDKEFICQNIDEQQLGFYLEYCKPKEEEEKEKAMLESYEPISDSVTQIRQVLNTTHQFVLASQRLIHRRRSHLAKQICERERIIPTEYDYQCTQGVFFSEDRKKESELRNIQRMIYFCKSRLL</sequence>
<feature type="compositionally biased region" description="Low complexity" evidence="1">
    <location>
        <begin position="81"/>
        <end position="93"/>
    </location>
</feature>
<dbReference type="GO" id="GO:0000444">
    <property type="term" value="C:MIS12/MIND type complex"/>
    <property type="evidence" value="ECO:0007669"/>
    <property type="project" value="InterPro"/>
</dbReference>
<dbReference type="EMBL" id="LN725615">
    <property type="protein sequence ID" value="CEP10962.1"/>
    <property type="molecule type" value="Genomic_DNA"/>
</dbReference>
<evidence type="ECO:0000313" key="2">
    <source>
        <dbReference type="EMBL" id="CEP10962.1"/>
    </source>
</evidence>
<dbReference type="PANTHER" id="PTHR14778">
    <property type="entry name" value="KINETOCHORE-ASSOCIATED PROTEIN DSN1 HOMOLOG"/>
    <property type="match status" value="1"/>
</dbReference>
<evidence type="ECO:0000313" key="3">
    <source>
        <dbReference type="Proteomes" id="UP000054107"/>
    </source>
</evidence>
<dbReference type="OrthoDB" id="3364649at2759"/>
<proteinExistence type="predicted"/>
<evidence type="ECO:0000256" key="1">
    <source>
        <dbReference type="SAM" id="MobiDB-lite"/>
    </source>
</evidence>
<dbReference type="AlphaFoldDB" id="A0A0B7N0P2"/>
<keyword evidence="3" id="KW-1185">Reference proteome</keyword>
<gene>
    <name evidence="2" type="primary">PARPA_04761.1 scaffold 15639</name>
</gene>
<dbReference type="PANTHER" id="PTHR14778:SF2">
    <property type="entry name" value="KINETOCHORE-ASSOCIATED PROTEIN DSN1 HOMOLOG"/>
    <property type="match status" value="1"/>
</dbReference>
<feature type="region of interest" description="Disordered" evidence="1">
    <location>
        <begin position="52"/>
        <end position="100"/>
    </location>
</feature>
<dbReference type="Proteomes" id="UP000054107">
    <property type="component" value="Unassembled WGS sequence"/>
</dbReference>
<dbReference type="GO" id="GO:0007059">
    <property type="term" value="P:chromosome segregation"/>
    <property type="evidence" value="ECO:0007669"/>
    <property type="project" value="InterPro"/>
</dbReference>
<reference evidence="2 3" key="1">
    <citation type="submission" date="2014-09" db="EMBL/GenBank/DDBJ databases">
        <authorList>
            <person name="Ellenberger Sabrina"/>
        </authorList>
    </citation>
    <scope>NUCLEOTIDE SEQUENCE [LARGE SCALE GENOMIC DNA]</scope>
    <source>
        <strain evidence="2 3">CBS 412.66</strain>
    </source>
</reference>
<dbReference type="STRING" id="35722.A0A0B7N0P2"/>
<dbReference type="InterPro" id="IPR013218">
    <property type="entry name" value="Dsn1/Mis13"/>
</dbReference>
<accession>A0A0B7N0P2</accession>
<organism evidence="2 3">
    <name type="scientific">Parasitella parasitica</name>
    <dbReference type="NCBI Taxonomy" id="35722"/>
    <lineage>
        <taxon>Eukaryota</taxon>
        <taxon>Fungi</taxon>
        <taxon>Fungi incertae sedis</taxon>
        <taxon>Mucoromycota</taxon>
        <taxon>Mucoromycotina</taxon>
        <taxon>Mucoromycetes</taxon>
        <taxon>Mucorales</taxon>
        <taxon>Mucorineae</taxon>
        <taxon>Mucoraceae</taxon>
        <taxon>Parasitella</taxon>
    </lineage>
</organism>
<dbReference type="Pfam" id="PF08202">
    <property type="entry name" value="MIS13"/>
    <property type="match status" value="1"/>
</dbReference>